<keyword evidence="3" id="KW-1185">Reference proteome</keyword>
<feature type="compositionally biased region" description="Acidic residues" evidence="1">
    <location>
        <begin position="417"/>
        <end position="433"/>
    </location>
</feature>
<comment type="caution">
    <text evidence="2">The sequence shown here is derived from an EMBL/GenBank/DDBJ whole genome shotgun (WGS) entry which is preliminary data.</text>
</comment>
<accession>A0A0N1IMJ2</accession>
<gene>
    <name evidence="2" type="ORF">ABL78_0939</name>
</gene>
<dbReference type="VEuPathDB" id="TriTrypDB:Lsey_0013_0360"/>
<evidence type="ECO:0000256" key="1">
    <source>
        <dbReference type="SAM" id="MobiDB-lite"/>
    </source>
</evidence>
<proteinExistence type="predicted"/>
<name>A0A0N1IMJ2_LEPSE</name>
<dbReference type="Proteomes" id="UP000038009">
    <property type="component" value="Unassembled WGS sequence"/>
</dbReference>
<feature type="compositionally biased region" description="Low complexity" evidence="1">
    <location>
        <begin position="462"/>
        <end position="476"/>
    </location>
</feature>
<dbReference type="EMBL" id="LJSK01000013">
    <property type="protein sequence ID" value="KPI89971.1"/>
    <property type="molecule type" value="Genomic_DNA"/>
</dbReference>
<feature type="region of interest" description="Disordered" evidence="1">
    <location>
        <begin position="248"/>
        <end position="267"/>
    </location>
</feature>
<organism evidence="2 3">
    <name type="scientific">Leptomonas seymouri</name>
    <dbReference type="NCBI Taxonomy" id="5684"/>
    <lineage>
        <taxon>Eukaryota</taxon>
        <taxon>Discoba</taxon>
        <taxon>Euglenozoa</taxon>
        <taxon>Kinetoplastea</taxon>
        <taxon>Metakinetoplastina</taxon>
        <taxon>Trypanosomatida</taxon>
        <taxon>Trypanosomatidae</taxon>
        <taxon>Leishmaniinae</taxon>
        <taxon>Leptomonas</taxon>
    </lineage>
</organism>
<feature type="compositionally biased region" description="Basic residues" evidence="1">
    <location>
        <begin position="481"/>
        <end position="495"/>
    </location>
</feature>
<feature type="region of interest" description="Disordered" evidence="1">
    <location>
        <begin position="368"/>
        <end position="392"/>
    </location>
</feature>
<evidence type="ECO:0000313" key="3">
    <source>
        <dbReference type="Proteomes" id="UP000038009"/>
    </source>
</evidence>
<dbReference type="OrthoDB" id="242102at2759"/>
<dbReference type="AlphaFoldDB" id="A0A0N1IMJ2"/>
<protein>
    <submittedName>
        <fullName evidence="2">Uncharacterized protein</fullName>
    </submittedName>
</protein>
<feature type="compositionally biased region" description="Low complexity" evidence="1">
    <location>
        <begin position="438"/>
        <end position="449"/>
    </location>
</feature>
<evidence type="ECO:0000313" key="2">
    <source>
        <dbReference type="EMBL" id="KPI89971.1"/>
    </source>
</evidence>
<feature type="region of interest" description="Disordered" evidence="1">
    <location>
        <begin position="410"/>
        <end position="506"/>
    </location>
</feature>
<dbReference type="OMA" id="KCVWDIG"/>
<reference evidence="2 3" key="1">
    <citation type="journal article" date="2015" name="PLoS Pathog.">
        <title>Leptomonas seymouri: Adaptations to the Dixenous Life Cycle Analyzed by Genome Sequencing, Transcriptome Profiling and Co-infection with Leishmania donovani.</title>
        <authorList>
            <person name="Kraeva N."/>
            <person name="Butenko A."/>
            <person name="Hlavacova J."/>
            <person name="Kostygov A."/>
            <person name="Myskova J."/>
            <person name="Grybchuk D."/>
            <person name="Lestinova T."/>
            <person name="Votypka J."/>
            <person name="Volf P."/>
            <person name="Opperdoes F."/>
            <person name="Flegontov P."/>
            <person name="Lukes J."/>
            <person name="Yurchenko V."/>
        </authorList>
    </citation>
    <scope>NUCLEOTIDE SEQUENCE [LARGE SCALE GENOMIC DNA]</scope>
    <source>
        <strain evidence="2 3">ATCC 30220</strain>
    </source>
</reference>
<sequence>MFDFIVHRVNAARLTRLTSSLPLNKNRGEKPSQKRKAQIGERRVASIQRRINLTPMPCSLTLVAKATGVAVVCLIAYRGFQLYCKNDITIYVTEVVHLPEMAVQSHRRRRPQIDSDLILSIEGKVEMETCLMSSYRFLLKLVGHVRAELPDSGKSSSLPSTMGLRSTRHRVLSLQAGGTYNSFRDDDSVSDASFTSNRKHGPALTITAVDPMVDAYEAENSGLLAFTPACIGEGLLCRYTCTARNATGDGASSSAQGSTLESANSVAPSPSTPCTVLQGNDNGLGSIYVRSCFLESDGATAYCQRLTMEIEFLRPVFGAGVVIRLPSKHCRIQRSSTGGVGTVTQLMHQPRKCVWDIGEVAEAMCIVSPDDETGGSGGGAGSSMEGLMPDAGAPAVNVSHARLELVFEQPPPGISFGEEEDACQSGDSDDDDENRFGSTVSSVKSNSTKRCTRSTASGARWLGSTSLGSPSSTAGAVSSGRSRKRKERALMRRSRNNAGTRFSGGANSDGMPYVEVVFSVNQLLSGTAVRKLQVLQETPNWTPRSALDRLILHRFIPSLAKMRLRKLAHYTTWFVQPVLVSQL</sequence>